<evidence type="ECO:0000313" key="3">
    <source>
        <dbReference type="EMBL" id="EHR50297.1"/>
    </source>
</evidence>
<keyword evidence="2 3" id="KW-0808">Transferase</keyword>
<dbReference type="GO" id="GO:0016740">
    <property type="term" value="F:transferase activity"/>
    <property type="evidence" value="ECO:0007669"/>
    <property type="project" value="UniProtKB-KW"/>
</dbReference>
<organism evidence="3 4">
    <name type="scientific">Saccharomonospora marina XMU15</name>
    <dbReference type="NCBI Taxonomy" id="882083"/>
    <lineage>
        <taxon>Bacteria</taxon>
        <taxon>Bacillati</taxon>
        <taxon>Actinomycetota</taxon>
        <taxon>Actinomycetes</taxon>
        <taxon>Pseudonocardiales</taxon>
        <taxon>Pseudonocardiaceae</taxon>
        <taxon>Saccharomonospora</taxon>
    </lineage>
</organism>
<evidence type="ECO:0000256" key="1">
    <source>
        <dbReference type="ARBA" id="ARBA00008383"/>
    </source>
</evidence>
<proteinExistence type="inferred from homology"/>
<gene>
    <name evidence="3" type="ORF">SacmaDRAFT_2041</name>
</gene>
<dbReference type="SUPFAM" id="SSF89796">
    <property type="entry name" value="CoA-transferase family III (CaiB/BaiF)"/>
    <property type="match status" value="2"/>
</dbReference>
<dbReference type="HOGENOM" id="CLU_010587_0_0_11"/>
<dbReference type="Proteomes" id="UP000004926">
    <property type="component" value="Chromosome"/>
</dbReference>
<dbReference type="InterPro" id="IPR003673">
    <property type="entry name" value="CoA-Trfase_fam_III"/>
</dbReference>
<dbReference type="eggNOG" id="COG1804">
    <property type="taxonomic scope" value="Bacteria"/>
</dbReference>
<dbReference type="EMBL" id="CM001439">
    <property type="protein sequence ID" value="EHR50297.1"/>
    <property type="molecule type" value="Genomic_DNA"/>
</dbReference>
<dbReference type="Pfam" id="PF02515">
    <property type="entry name" value="CoA_transf_3"/>
    <property type="match status" value="2"/>
</dbReference>
<dbReference type="PANTHER" id="PTHR48228:SF6">
    <property type="entry name" value="L-CARNITINE COA-TRANSFERASE"/>
    <property type="match status" value="1"/>
</dbReference>
<dbReference type="RefSeq" id="WP_009153682.1">
    <property type="nucleotide sequence ID" value="NZ_CM001439.1"/>
</dbReference>
<dbReference type="InterPro" id="IPR044855">
    <property type="entry name" value="CoA-Trfase_III_dom3_sf"/>
</dbReference>
<accession>H5X9D2</accession>
<comment type="similarity">
    <text evidence="1">Belongs to the CoA-transferase III family.</text>
</comment>
<evidence type="ECO:0000256" key="2">
    <source>
        <dbReference type="ARBA" id="ARBA00022679"/>
    </source>
</evidence>
<dbReference type="STRING" id="882083.SacmaDRAFT_2041"/>
<dbReference type="Gene3D" id="3.30.1540.10">
    <property type="entry name" value="formyl-coa transferase, domain 3"/>
    <property type="match status" value="2"/>
</dbReference>
<protein>
    <submittedName>
        <fullName evidence="3">Putative acyl-CoA transferase/carnitine dehydratase</fullName>
    </submittedName>
</protein>
<evidence type="ECO:0000313" key="4">
    <source>
        <dbReference type="Proteomes" id="UP000004926"/>
    </source>
</evidence>
<dbReference type="PANTHER" id="PTHR48228">
    <property type="entry name" value="SUCCINYL-COA--D-CITRAMALATE COA-TRANSFERASE"/>
    <property type="match status" value="1"/>
</dbReference>
<name>H5X9D2_9PSEU</name>
<dbReference type="Gene3D" id="3.40.50.10540">
    <property type="entry name" value="Crotonobetainyl-coa:carnitine coa-transferase, domain 1"/>
    <property type="match status" value="2"/>
</dbReference>
<dbReference type="AlphaFoldDB" id="H5X9D2"/>
<dbReference type="InterPro" id="IPR023606">
    <property type="entry name" value="CoA-Trfase_III_dom_1_sf"/>
</dbReference>
<dbReference type="InterPro" id="IPR050509">
    <property type="entry name" value="CoA-transferase_III"/>
</dbReference>
<keyword evidence="4" id="KW-1185">Reference proteome</keyword>
<dbReference type="OrthoDB" id="9797653at2"/>
<reference evidence="3 4" key="1">
    <citation type="journal article" date="2012" name="Stand. Genomic Sci.">
        <title>Genome sequence of the ocean sediment bacterium Saccharomonospora marina type strain (XMU15(T)).</title>
        <authorList>
            <person name="Klenk H.P."/>
            <person name="Lu M."/>
            <person name="Lucas S."/>
            <person name="Lapidus A."/>
            <person name="Copeland A."/>
            <person name="Pitluck S."/>
            <person name="Goodwin L.A."/>
            <person name="Han C."/>
            <person name="Tapia R."/>
            <person name="Brambilla E.M."/>
            <person name="Potter G."/>
            <person name="Land M."/>
            <person name="Ivanova N."/>
            <person name="Rohde M."/>
            <person name="Goker M."/>
            <person name="Detter J.C."/>
            <person name="Li W.J."/>
            <person name="Kyrpides N.C."/>
            <person name="Woyke T."/>
        </authorList>
    </citation>
    <scope>NUCLEOTIDE SEQUENCE [LARGE SCALE GENOMIC DNA]</scope>
    <source>
        <strain evidence="3 4">XMU15</strain>
    </source>
</reference>
<sequence length="839" mass="92122">MAEHDDQRSCAALPERQVLDDLRVIDLSRWVAGEYATKLFADFGADVVKVEKPGRGSLTRAYGPFPGDQPDPERSALFLHLNTNKRSIALDLTDEADREVLLKLVETADAVVESFRPGHLERLGLGPEVLLERNPRLVLTRISAFGQTGPYRDHEATGIVLQAMGGPMNATGQADAAPLRKPGQLEHYTIGRAAGQATLAGLTHARRNATSAVIDVSGHEVLLSGADRRASYLLAAAYSGMVAPRGMRSPHRHGATFTGPFRALDGYVMVYVTNSEFWNRLVSLIGADDESFRDSYLDRQTLAGEDRERFLARVRQWFAERTKTEAMEAAEAARIPVTAYLKVSEVLACGHFRDRGAFARAEHPVAGSLQYPAAPWRMRNGYRLRRAAPTLDQHGADIRAEVAGAGRASASRPPATARPVPALHGIRVVDLTVVWSGPGATALLGDLGAEVIRLEGNNRRGRQVSAGVTKESIAATGYHGGTYPDRDPGDRPYDRSAVFNWHARNKLSACCNLDTPQGRKAALDLLRVSDVLVENNSNGVLEKLGIGHERLAKLNPRLIVARMPPLGMTGPMSRYLGYGPNFNALVGIAAMDGYEGCEPDTAGENYHMDEAAPSGLAFAVLAALWDRARTGEGGLIEFAQAENVLAEVGEYVLDHQFNQRDPAVLGNTDARMLQDVYRTAEPDTWVAVSVRDDTDWEALCSAIGLTGERGLDIRLRQRDSRRLRDRIGAWVRERTAAEVVTILRAARVPVGEVLTETRVLADEHLRARGWFRQRSHPAVGTHRYPGQPWRADSFELAYGRPLPGFGEDNEYVYKTVLGYSDEQYDDLVRRGLVTDRQLV</sequence>